<evidence type="ECO:0008006" key="2">
    <source>
        <dbReference type="Google" id="ProtNLM"/>
    </source>
</evidence>
<proteinExistence type="predicted"/>
<dbReference type="EMBL" id="SNRY01004655">
    <property type="protein sequence ID" value="KAA6317053.1"/>
    <property type="molecule type" value="Genomic_DNA"/>
</dbReference>
<sequence>MPVSLSVAKKSDVKSAETGRMALKLYLEGLGFRATGRLLQIGYGTVYAWVKEWESQVDLSGKEEGVEFMELDEIHTHVGSKKLLLDLDCR</sequence>
<organism evidence="1">
    <name type="scientific">termite gut metagenome</name>
    <dbReference type="NCBI Taxonomy" id="433724"/>
    <lineage>
        <taxon>unclassified sequences</taxon>
        <taxon>metagenomes</taxon>
        <taxon>organismal metagenomes</taxon>
    </lineage>
</organism>
<accession>A0A5J4Q8Y7</accession>
<dbReference type="Pfam" id="PF13384">
    <property type="entry name" value="HTH_23"/>
    <property type="match status" value="1"/>
</dbReference>
<dbReference type="AlphaFoldDB" id="A0A5J4Q8Y7"/>
<gene>
    <name evidence="1" type="ORF">EZS27_032734</name>
</gene>
<protein>
    <recommendedName>
        <fullName evidence="2">Transposase</fullName>
    </recommendedName>
</protein>
<comment type="caution">
    <text evidence="1">The sequence shown here is derived from an EMBL/GenBank/DDBJ whole genome shotgun (WGS) entry which is preliminary data.</text>
</comment>
<reference evidence="1" key="1">
    <citation type="submission" date="2019-03" db="EMBL/GenBank/DDBJ databases">
        <title>Single cell metagenomics reveals metabolic interactions within the superorganism composed of flagellate Streblomastix strix and complex community of Bacteroidetes bacteria on its surface.</title>
        <authorList>
            <person name="Treitli S.C."/>
            <person name="Kolisko M."/>
            <person name="Husnik F."/>
            <person name="Keeling P."/>
            <person name="Hampl V."/>
        </authorList>
    </citation>
    <scope>NUCLEOTIDE SEQUENCE</scope>
    <source>
        <strain evidence="1">STM</strain>
    </source>
</reference>
<evidence type="ECO:0000313" key="1">
    <source>
        <dbReference type="EMBL" id="KAA6317053.1"/>
    </source>
</evidence>
<name>A0A5J4Q8Y7_9ZZZZ</name>